<dbReference type="InterPro" id="IPR003445">
    <property type="entry name" value="Cat_transpt"/>
</dbReference>
<keyword evidence="6 9" id="KW-1133">Transmembrane helix</keyword>
<gene>
    <name evidence="10" type="ORF">RRC457</name>
</gene>
<evidence type="ECO:0000256" key="6">
    <source>
        <dbReference type="ARBA" id="ARBA00022989"/>
    </source>
</evidence>
<evidence type="ECO:0000256" key="4">
    <source>
        <dbReference type="ARBA" id="ARBA00022475"/>
    </source>
</evidence>
<dbReference type="PANTHER" id="PTHR32024:SF2">
    <property type="entry name" value="TRK SYSTEM POTASSIUM UPTAKE PROTEIN TRKG-RELATED"/>
    <property type="match status" value="1"/>
</dbReference>
<dbReference type="GO" id="GO:0005886">
    <property type="term" value="C:plasma membrane"/>
    <property type="evidence" value="ECO:0007669"/>
    <property type="project" value="UniProtKB-SubCell"/>
</dbReference>
<sequence>MVSHKHLRIILSNLTGLFAVTAVIMAVMAVLCVLLNEAYAAPGFLVAMALSGGLAIVLKLLFPRAEDLELRHAMLVAAIAYLAVPAVSVFPFLMVEQMTVIDAFFESISGWTCTGMTMIQFPEHSSRSIQLYRSTMEWIGGIGVILLMVTILIRPGTSTYLMYKSETRKDRIMPSIQSTLKMIWFLYFLLTVGGVLLLIIAGMPVWDSINHSMVAIGTGGFSIYSDSIAHYNSFPIEIVTMALMIIGALPFIFIFKVIKNPETVFRMDSEVKAFFFILLLGAALVTAENYLHFGNLLGTFRHSVYLFVSCLTTCGLQTSNLTGWSYTSLLIMSIAAIIGGCAGSTTGGLKVARAMFLYTEFRLWLKRTLLPRNAIVTIKIGNKRLEDDVVTKELSEAALILFLYLITILISVMVLSHLVDPKYDLCQIIFSICSAQGNVGIQNDLINPAMSSIGKVLLMINMWLGRLEIIPVLLLLRALLKGFKV</sequence>
<dbReference type="AlphaFoldDB" id="Q0W0D6"/>
<keyword evidence="7" id="KW-0406">Ion transport</keyword>
<dbReference type="eggNOG" id="arCOG04145">
    <property type="taxonomic scope" value="Archaea"/>
</dbReference>
<evidence type="ECO:0000256" key="5">
    <source>
        <dbReference type="ARBA" id="ARBA00022692"/>
    </source>
</evidence>
<evidence type="ECO:0000256" key="1">
    <source>
        <dbReference type="ARBA" id="ARBA00004651"/>
    </source>
</evidence>
<feature type="transmembrane region" description="Helical" evidence="9">
    <location>
        <begin position="138"/>
        <end position="163"/>
    </location>
</feature>
<dbReference type="Proteomes" id="UP000000663">
    <property type="component" value="Chromosome"/>
</dbReference>
<dbReference type="Pfam" id="PF02386">
    <property type="entry name" value="TrkH"/>
    <property type="match status" value="1"/>
</dbReference>
<evidence type="ECO:0000313" key="10">
    <source>
        <dbReference type="EMBL" id="CAJ38157.1"/>
    </source>
</evidence>
<feature type="transmembrane region" description="Helical" evidence="9">
    <location>
        <begin position="397"/>
        <end position="415"/>
    </location>
</feature>
<feature type="transmembrane region" description="Helical" evidence="9">
    <location>
        <begin position="184"/>
        <end position="206"/>
    </location>
</feature>
<evidence type="ECO:0000256" key="9">
    <source>
        <dbReference type="SAM" id="Phobius"/>
    </source>
</evidence>
<dbReference type="EMBL" id="AM114193">
    <property type="protein sequence ID" value="CAJ38157.1"/>
    <property type="molecule type" value="Genomic_DNA"/>
</dbReference>
<feature type="transmembrane region" description="Helical" evidence="9">
    <location>
        <begin position="238"/>
        <end position="258"/>
    </location>
</feature>
<evidence type="ECO:0000313" key="11">
    <source>
        <dbReference type="Proteomes" id="UP000000663"/>
    </source>
</evidence>
<evidence type="ECO:0000256" key="3">
    <source>
        <dbReference type="ARBA" id="ARBA00022448"/>
    </source>
</evidence>
<feature type="transmembrane region" description="Helical" evidence="9">
    <location>
        <begin position="12"/>
        <end position="36"/>
    </location>
</feature>
<proteinExistence type="inferred from homology"/>
<keyword evidence="3" id="KW-0813">Transport</keyword>
<comment type="similarity">
    <text evidence="2">Belongs to the TrkH potassium transport family.</text>
</comment>
<reference evidence="10 11" key="1">
    <citation type="journal article" date="2006" name="Science">
        <title>Genome of rice cluster I archaea -- the key methane producers in the rice rhizosphere.</title>
        <authorList>
            <person name="Erkel C."/>
            <person name="Kube M."/>
            <person name="Reinhardt R."/>
            <person name="Liesack W."/>
        </authorList>
    </citation>
    <scope>NUCLEOTIDE SEQUENCE [LARGE SCALE GENOMIC DNA]</scope>
    <source>
        <strain evidence="11">DSM 22066 / NBRC 105507 / MRE50</strain>
    </source>
</reference>
<comment type="subcellular location">
    <subcellularLocation>
        <location evidence="1">Cell membrane</location>
        <topology evidence="1">Multi-pass membrane protein</topology>
    </subcellularLocation>
</comment>
<dbReference type="GO" id="GO:0008324">
    <property type="term" value="F:monoatomic cation transmembrane transporter activity"/>
    <property type="evidence" value="ECO:0007669"/>
    <property type="project" value="InterPro"/>
</dbReference>
<evidence type="ECO:0000256" key="8">
    <source>
        <dbReference type="ARBA" id="ARBA00023136"/>
    </source>
</evidence>
<feature type="transmembrane region" description="Helical" evidence="9">
    <location>
        <begin position="42"/>
        <end position="62"/>
    </location>
</feature>
<dbReference type="STRING" id="351160.RRC457"/>
<keyword evidence="4" id="KW-1003">Cell membrane</keyword>
<keyword evidence="11" id="KW-1185">Reference proteome</keyword>
<dbReference type="GO" id="GO:0030001">
    <property type="term" value="P:metal ion transport"/>
    <property type="evidence" value="ECO:0007669"/>
    <property type="project" value="UniProtKB-ARBA"/>
</dbReference>
<evidence type="ECO:0000256" key="7">
    <source>
        <dbReference type="ARBA" id="ARBA00023065"/>
    </source>
</evidence>
<dbReference type="KEGG" id="rci:RRC457"/>
<name>Q0W0D6_METAR</name>
<accession>Q0W0D6</accession>
<feature type="transmembrane region" description="Helical" evidence="9">
    <location>
        <begin position="74"/>
        <end position="95"/>
    </location>
</feature>
<dbReference type="PATRIC" id="fig|351160.9.peg.115"/>
<keyword evidence="8 9" id="KW-0472">Membrane</keyword>
<feature type="transmembrane region" description="Helical" evidence="9">
    <location>
        <begin position="460"/>
        <end position="480"/>
    </location>
</feature>
<feature type="transmembrane region" description="Helical" evidence="9">
    <location>
        <begin position="273"/>
        <end position="291"/>
    </location>
</feature>
<dbReference type="PANTHER" id="PTHR32024">
    <property type="entry name" value="TRK SYSTEM POTASSIUM UPTAKE PROTEIN TRKG-RELATED"/>
    <property type="match status" value="1"/>
</dbReference>
<organism evidence="10 11">
    <name type="scientific">Methanocella arvoryzae (strain DSM 22066 / NBRC 105507 / MRE50)</name>
    <dbReference type="NCBI Taxonomy" id="351160"/>
    <lineage>
        <taxon>Archaea</taxon>
        <taxon>Methanobacteriati</taxon>
        <taxon>Methanobacteriota</taxon>
        <taxon>Stenosarchaea group</taxon>
        <taxon>Methanomicrobia</taxon>
        <taxon>Methanocellales</taxon>
        <taxon>Methanocellaceae</taxon>
        <taxon>Methanocella</taxon>
    </lineage>
</organism>
<feature type="transmembrane region" description="Helical" evidence="9">
    <location>
        <begin position="329"/>
        <end position="352"/>
    </location>
</feature>
<evidence type="ECO:0000256" key="2">
    <source>
        <dbReference type="ARBA" id="ARBA00009137"/>
    </source>
</evidence>
<keyword evidence="5 9" id="KW-0812">Transmembrane</keyword>
<protein>
    <submittedName>
        <fullName evidence="10">K(+) uptake system, membrane component</fullName>
    </submittedName>
</protein>